<dbReference type="EMBL" id="QEKO01000007">
    <property type="protein sequence ID" value="PVY60662.1"/>
    <property type="molecule type" value="Genomic_DNA"/>
</dbReference>
<comment type="caution">
    <text evidence="2">The sequence shown here is derived from an EMBL/GenBank/DDBJ whole genome shotgun (WGS) entry which is preliminary data.</text>
</comment>
<evidence type="ECO:0000256" key="1">
    <source>
        <dbReference type="SAM" id="Phobius"/>
    </source>
</evidence>
<feature type="transmembrane region" description="Helical" evidence="1">
    <location>
        <begin position="38"/>
        <end position="57"/>
    </location>
</feature>
<gene>
    <name evidence="2" type="ORF">C7440_3456</name>
</gene>
<keyword evidence="1" id="KW-1133">Transmembrane helix</keyword>
<proteinExistence type="predicted"/>
<feature type="transmembrane region" description="Helical" evidence="1">
    <location>
        <begin position="12"/>
        <end position="32"/>
    </location>
</feature>
<dbReference type="OrthoDB" id="8659549at2"/>
<dbReference type="STRING" id="1231391.GCA_000308195_00658"/>
<accession>A0A2U1CIB2</accession>
<evidence type="ECO:0000313" key="3">
    <source>
        <dbReference type="Proteomes" id="UP000246145"/>
    </source>
</evidence>
<organism evidence="2 3">
    <name type="scientific">Pusillimonas noertemannii</name>
    <dbReference type="NCBI Taxonomy" id="305977"/>
    <lineage>
        <taxon>Bacteria</taxon>
        <taxon>Pseudomonadati</taxon>
        <taxon>Pseudomonadota</taxon>
        <taxon>Betaproteobacteria</taxon>
        <taxon>Burkholderiales</taxon>
        <taxon>Alcaligenaceae</taxon>
        <taxon>Pusillimonas</taxon>
    </lineage>
</organism>
<protein>
    <recommendedName>
        <fullName evidence="4">DUF4175 domain-containing protein</fullName>
    </recommendedName>
</protein>
<dbReference type="AlphaFoldDB" id="A0A2U1CIB2"/>
<evidence type="ECO:0000313" key="2">
    <source>
        <dbReference type="EMBL" id="PVY60662.1"/>
    </source>
</evidence>
<dbReference type="Proteomes" id="UP000246145">
    <property type="component" value="Unassembled WGS sequence"/>
</dbReference>
<evidence type="ECO:0008006" key="4">
    <source>
        <dbReference type="Google" id="ProtNLM"/>
    </source>
</evidence>
<keyword evidence="3" id="KW-1185">Reference proteome</keyword>
<sequence>MKPRSPSFKKVWGAPVALAVLTCFGLLSALLGTGAWHWASWLSLAIPLATGLGYWLWPRKKA</sequence>
<reference evidence="2 3" key="1">
    <citation type="submission" date="2018-04" db="EMBL/GenBank/DDBJ databases">
        <title>Genomic Encyclopedia of Type Strains, Phase IV (KMG-IV): sequencing the most valuable type-strain genomes for metagenomic binning, comparative biology and taxonomic classification.</title>
        <authorList>
            <person name="Goeker M."/>
        </authorList>
    </citation>
    <scope>NUCLEOTIDE SEQUENCE [LARGE SCALE GENOMIC DNA]</scope>
    <source>
        <strain evidence="2 3">DSM 10065</strain>
    </source>
</reference>
<name>A0A2U1CIB2_9BURK</name>
<keyword evidence="1" id="KW-0472">Membrane</keyword>
<dbReference type="RefSeq" id="WP_017523034.1">
    <property type="nucleotide sequence ID" value="NZ_JACCEX010000007.1"/>
</dbReference>
<keyword evidence="1" id="KW-0812">Transmembrane</keyword>